<dbReference type="PROSITE" id="PS50206">
    <property type="entry name" value="RHODANESE_3"/>
    <property type="match status" value="1"/>
</dbReference>
<organism evidence="3 4">
    <name type="scientific">Deinococcus aquiradiocola</name>
    <dbReference type="NCBI Taxonomy" id="393059"/>
    <lineage>
        <taxon>Bacteria</taxon>
        <taxon>Thermotogati</taxon>
        <taxon>Deinococcota</taxon>
        <taxon>Deinococci</taxon>
        <taxon>Deinococcales</taxon>
        <taxon>Deinococcaceae</taxon>
        <taxon>Deinococcus</taxon>
    </lineage>
</organism>
<name>A0A917USR1_9DEIO</name>
<dbReference type="SUPFAM" id="SSF52821">
    <property type="entry name" value="Rhodanese/Cell cycle control phosphatase"/>
    <property type="match status" value="1"/>
</dbReference>
<reference evidence="3" key="2">
    <citation type="submission" date="2020-09" db="EMBL/GenBank/DDBJ databases">
        <authorList>
            <person name="Sun Q."/>
            <person name="Ohkuma M."/>
        </authorList>
    </citation>
    <scope>NUCLEOTIDE SEQUENCE</scope>
    <source>
        <strain evidence="3">JCM 14371</strain>
    </source>
</reference>
<proteinExistence type="predicted"/>
<protein>
    <recommendedName>
        <fullName evidence="2">Rhodanese domain-containing protein</fullName>
    </recommendedName>
</protein>
<dbReference type="CDD" id="cd00158">
    <property type="entry name" value="RHOD"/>
    <property type="match status" value="1"/>
</dbReference>
<gene>
    <name evidence="3" type="ORF">GCM10008939_27890</name>
</gene>
<evidence type="ECO:0000313" key="4">
    <source>
        <dbReference type="Proteomes" id="UP000635726"/>
    </source>
</evidence>
<dbReference type="RefSeq" id="WP_229671023.1">
    <property type="nucleotide sequence ID" value="NZ_BMOE01000010.1"/>
</dbReference>
<dbReference type="InterPro" id="IPR001763">
    <property type="entry name" value="Rhodanese-like_dom"/>
</dbReference>
<dbReference type="Gene3D" id="3.40.250.10">
    <property type="entry name" value="Rhodanese-like domain"/>
    <property type="match status" value="1"/>
</dbReference>
<dbReference type="InterPro" id="IPR036873">
    <property type="entry name" value="Rhodanese-like_dom_sf"/>
</dbReference>
<accession>A0A917USR1</accession>
<evidence type="ECO:0000256" key="1">
    <source>
        <dbReference type="SAM" id="MobiDB-lite"/>
    </source>
</evidence>
<feature type="domain" description="Rhodanese" evidence="2">
    <location>
        <begin position="69"/>
        <end position="109"/>
    </location>
</feature>
<sequence>MSTPDPQSPAVPPSAPGPGLPDASALLVDLRPAPLRAAVPLPALPNRVVTLTLDVIEDGGHGLTAGAGEVVVLCERGVRSTLAARLLRADGVNASAYPGGVPALLRALP</sequence>
<feature type="region of interest" description="Disordered" evidence="1">
    <location>
        <begin position="1"/>
        <end position="23"/>
    </location>
</feature>
<comment type="caution">
    <text evidence="3">The sequence shown here is derived from an EMBL/GenBank/DDBJ whole genome shotgun (WGS) entry which is preliminary data.</text>
</comment>
<evidence type="ECO:0000259" key="2">
    <source>
        <dbReference type="PROSITE" id="PS50206"/>
    </source>
</evidence>
<dbReference type="Proteomes" id="UP000635726">
    <property type="component" value="Unassembled WGS sequence"/>
</dbReference>
<reference evidence="3" key="1">
    <citation type="journal article" date="2014" name="Int. J. Syst. Evol. Microbiol.">
        <title>Complete genome sequence of Corynebacterium casei LMG S-19264T (=DSM 44701T), isolated from a smear-ripened cheese.</title>
        <authorList>
            <consortium name="US DOE Joint Genome Institute (JGI-PGF)"/>
            <person name="Walter F."/>
            <person name="Albersmeier A."/>
            <person name="Kalinowski J."/>
            <person name="Ruckert C."/>
        </authorList>
    </citation>
    <scope>NUCLEOTIDE SEQUENCE</scope>
    <source>
        <strain evidence="3">JCM 14371</strain>
    </source>
</reference>
<dbReference type="EMBL" id="BMOE01000010">
    <property type="protein sequence ID" value="GGJ82397.1"/>
    <property type="molecule type" value="Genomic_DNA"/>
</dbReference>
<keyword evidence="4" id="KW-1185">Reference proteome</keyword>
<feature type="compositionally biased region" description="Pro residues" evidence="1">
    <location>
        <begin position="1"/>
        <end position="19"/>
    </location>
</feature>
<dbReference type="AlphaFoldDB" id="A0A917USR1"/>
<evidence type="ECO:0000313" key="3">
    <source>
        <dbReference type="EMBL" id="GGJ82397.1"/>
    </source>
</evidence>